<dbReference type="InterPro" id="IPR046824">
    <property type="entry name" value="Mss51-like_C"/>
</dbReference>
<gene>
    <name evidence="7" type="primary">LOC115625971</name>
</gene>
<dbReference type="PANTHER" id="PTHR28069:SF2">
    <property type="entry name" value="GH20023P"/>
    <property type="match status" value="1"/>
</dbReference>
<keyword evidence="3" id="KW-0862">Zinc</keyword>
<dbReference type="InterPro" id="IPR002893">
    <property type="entry name" value="Znf_MYND"/>
</dbReference>
<evidence type="ECO:0000313" key="6">
    <source>
        <dbReference type="Proteomes" id="UP000504634"/>
    </source>
</evidence>
<sequence length="506" mass="57868">MYSIDINQYGSSVQCCVCVYDKMQALQAAQLDPEIKNKEDVNNNEQQLENKTNNCLPIKQQYVDDVDELAGSLQNVQLRESPQTLITCKICKMQQYCLSHAGADVDMPHRDMCLVLQELQQVLNISHPLLLHGAIKNAHQLHITTGQLKLALIVKLQRPLSPRENDLICYPAYCMVCYRLESLTACTACGGVAYCSGEHRQLDEVNHKSMCNSLRIYYNPYKLLSLEPEPIKTFYESLDLQSSHLVEAFHRATHLDVTSDPQSLKTLAGYQRFATCSSFSCIASICLALTHVHLECRPGKMVKIYIVGAGEEQLKYFEEMHLKFFFLQYHDVCILELFFVGQRLLPRSKKLIQFMFKGLQRTVIKQTYAMTFRQFTDTYYIHPTLLVLYHPDLAQMSTLTEQLADIQSDDHCWYNCLVSVLQAHGVPICYTSATKVQARSDYLALSVVADEYDINIKSVYNFTENPYRGILPQRNFSPNDSETLIYANNYLEVIFSNCILVSLNIN</sequence>
<name>A0A6J2TNH9_DROLE</name>
<evidence type="ECO:0000259" key="4">
    <source>
        <dbReference type="Pfam" id="PF01753"/>
    </source>
</evidence>
<reference evidence="7" key="1">
    <citation type="submission" date="2025-08" db="UniProtKB">
        <authorList>
            <consortium name="RefSeq"/>
        </authorList>
    </citation>
    <scope>IDENTIFICATION</scope>
    <source>
        <strain evidence="7">11010-0011.00</strain>
        <tissue evidence="7">Whole body</tissue>
    </source>
</reference>
<dbReference type="GeneID" id="115625971"/>
<evidence type="ECO:0000256" key="1">
    <source>
        <dbReference type="ARBA" id="ARBA00022723"/>
    </source>
</evidence>
<dbReference type="Gene3D" id="6.10.140.2220">
    <property type="match status" value="1"/>
</dbReference>
<evidence type="ECO:0000256" key="2">
    <source>
        <dbReference type="ARBA" id="ARBA00022771"/>
    </source>
</evidence>
<accession>A0A6J2TNH9</accession>
<keyword evidence="1" id="KW-0479">Metal-binding</keyword>
<dbReference type="AlphaFoldDB" id="A0A6J2TNH9"/>
<feature type="domain" description="MYND-type" evidence="4">
    <location>
        <begin position="174"/>
        <end position="211"/>
    </location>
</feature>
<dbReference type="PANTHER" id="PTHR28069">
    <property type="entry name" value="GH20023P"/>
    <property type="match status" value="1"/>
</dbReference>
<dbReference type="SUPFAM" id="SSF144232">
    <property type="entry name" value="HIT/MYND zinc finger-like"/>
    <property type="match status" value="1"/>
</dbReference>
<evidence type="ECO:0000313" key="7">
    <source>
        <dbReference type="RefSeq" id="XP_030377075.1"/>
    </source>
</evidence>
<dbReference type="RefSeq" id="XP_030377075.1">
    <property type="nucleotide sequence ID" value="XM_030521215.1"/>
</dbReference>
<organism evidence="6 7">
    <name type="scientific">Drosophila lebanonensis</name>
    <name type="common">Fruit fly</name>
    <name type="synonym">Scaptodrosophila lebanonensis</name>
    <dbReference type="NCBI Taxonomy" id="7225"/>
    <lineage>
        <taxon>Eukaryota</taxon>
        <taxon>Metazoa</taxon>
        <taxon>Ecdysozoa</taxon>
        <taxon>Arthropoda</taxon>
        <taxon>Hexapoda</taxon>
        <taxon>Insecta</taxon>
        <taxon>Pterygota</taxon>
        <taxon>Neoptera</taxon>
        <taxon>Endopterygota</taxon>
        <taxon>Diptera</taxon>
        <taxon>Brachycera</taxon>
        <taxon>Muscomorpha</taxon>
        <taxon>Ephydroidea</taxon>
        <taxon>Drosophilidae</taxon>
        <taxon>Scaptodrosophila</taxon>
    </lineage>
</organism>
<keyword evidence="2" id="KW-0863">Zinc-finger</keyword>
<evidence type="ECO:0000256" key="3">
    <source>
        <dbReference type="ARBA" id="ARBA00022833"/>
    </source>
</evidence>
<evidence type="ECO:0000259" key="5">
    <source>
        <dbReference type="Pfam" id="PF20179"/>
    </source>
</evidence>
<proteinExistence type="predicted"/>
<dbReference type="Pfam" id="PF20179">
    <property type="entry name" value="MSS51_C"/>
    <property type="match status" value="1"/>
</dbReference>
<keyword evidence="6" id="KW-1185">Reference proteome</keyword>
<dbReference type="Proteomes" id="UP000504634">
    <property type="component" value="Unplaced"/>
</dbReference>
<feature type="domain" description="Mitochondrial splicing suppressor 51-like C-terminal" evidence="5">
    <location>
        <begin position="297"/>
        <end position="476"/>
    </location>
</feature>
<dbReference type="GO" id="GO:0008270">
    <property type="term" value="F:zinc ion binding"/>
    <property type="evidence" value="ECO:0007669"/>
    <property type="project" value="UniProtKB-KW"/>
</dbReference>
<dbReference type="OrthoDB" id="5282002at2759"/>
<dbReference type="Pfam" id="PF01753">
    <property type="entry name" value="zf-MYND"/>
    <property type="match status" value="1"/>
</dbReference>
<protein>
    <submittedName>
        <fullName evidence="7">Uncharacterized protein LOC115625971</fullName>
    </submittedName>
</protein>